<feature type="region of interest" description="Disordered" evidence="1">
    <location>
        <begin position="51"/>
        <end position="90"/>
    </location>
</feature>
<proteinExistence type="predicted"/>
<gene>
    <name evidence="2" type="ORF">EVAR_69343_1</name>
</gene>
<evidence type="ECO:0000256" key="1">
    <source>
        <dbReference type="SAM" id="MobiDB-lite"/>
    </source>
</evidence>
<dbReference type="Proteomes" id="UP000299102">
    <property type="component" value="Unassembled WGS sequence"/>
</dbReference>
<sequence>MAVVRRPPAREVSVLYGFLRFFSFPPLISPSTSSPCEIQTDILLANGPRSLSVGSGEYGDTGTHTRFEDSNQNKKSDSEMIKKKEKRKKL</sequence>
<keyword evidence="3" id="KW-1185">Reference proteome</keyword>
<dbReference type="EMBL" id="BGZK01002482">
    <property type="protein sequence ID" value="GBP94258.1"/>
    <property type="molecule type" value="Genomic_DNA"/>
</dbReference>
<protein>
    <submittedName>
        <fullName evidence="2">Uncharacterized protein</fullName>
    </submittedName>
</protein>
<name>A0A4C2A2I3_EUMVA</name>
<feature type="compositionally biased region" description="Basic and acidic residues" evidence="1">
    <location>
        <begin position="63"/>
        <end position="82"/>
    </location>
</feature>
<evidence type="ECO:0000313" key="3">
    <source>
        <dbReference type="Proteomes" id="UP000299102"/>
    </source>
</evidence>
<comment type="caution">
    <text evidence="2">The sequence shown here is derived from an EMBL/GenBank/DDBJ whole genome shotgun (WGS) entry which is preliminary data.</text>
</comment>
<organism evidence="2 3">
    <name type="scientific">Eumeta variegata</name>
    <name type="common">Bagworm moth</name>
    <name type="synonym">Eumeta japonica</name>
    <dbReference type="NCBI Taxonomy" id="151549"/>
    <lineage>
        <taxon>Eukaryota</taxon>
        <taxon>Metazoa</taxon>
        <taxon>Ecdysozoa</taxon>
        <taxon>Arthropoda</taxon>
        <taxon>Hexapoda</taxon>
        <taxon>Insecta</taxon>
        <taxon>Pterygota</taxon>
        <taxon>Neoptera</taxon>
        <taxon>Endopterygota</taxon>
        <taxon>Lepidoptera</taxon>
        <taxon>Glossata</taxon>
        <taxon>Ditrysia</taxon>
        <taxon>Tineoidea</taxon>
        <taxon>Psychidae</taxon>
        <taxon>Oiketicinae</taxon>
        <taxon>Eumeta</taxon>
    </lineage>
</organism>
<evidence type="ECO:0000313" key="2">
    <source>
        <dbReference type="EMBL" id="GBP94258.1"/>
    </source>
</evidence>
<dbReference type="AlphaFoldDB" id="A0A4C2A2I3"/>
<reference evidence="2 3" key="1">
    <citation type="journal article" date="2019" name="Commun. Biol.">
        <title>The bagworm genome reveals a unique fibroin gene that provides high tensile strength.</title>
        <authorList>
            <person name="Kono N."/>
            <person name="Nakamura H."/>
            <person name="Ohtoshi R."/>
            <person name="Tomita M."/>
            <person name="Numata K."/>
            <person name="Arakawa K."/>
        </authorList>
    </citation>
    <scope>NUCLEOTIDE SEQUENCE [LARGE SCALE GENOMIC DNA]</scope>
</reference>
<accession>A0A4C2A2I3</accession>